<dbReference type="InterPro" id="IPR035906">
    <property type="entry name" value="MetI-like_sf"/>
</dbReference>
<proteinExistence type="inferred from homology"/>
<name>A0ABU8U2I5_9ACTN</name>
<sequence length="246" mass="25497">MSSTDPLPQTDPAARPTGVTTPAGRLRAGSRPPAFLLIPATVAAVFAVLPLGYLAVRSLERGPAFAWDVIANERTAQLLGRSLTLAAVVVTACLLLGVSLAWLTVRTELPGARAWSVLATLPLAVPSYVAAFAWLSAFPDLAGFTGAALALTLVSFPYVYLPVTAALRGTDPAQEEVSRSLGHGPLKTFLRVTLPQVRPRPAGAPYWSRCTCSPTSAPSPLCGTTPSPAASTPPTGPASTAPRPPR</sequence>
<evidence type="ECO:0000256" key="4">
    <source>
        <dbReference type="ARBA" id="ARBA00022519"/>
    </source>
</evidence>
<feature type="transmembrane region" description="Helical" evidence="8">
    <location>
        <begin position="83"/>
        <end position="103"/>
    </location>
</feature>
<keyword evidence="5 8" id="KW-0812">Transmembrane</keyword>
<reference evidence="11 12" key="1">
    <citation type="submission" date="2024-03" db="EMBL/GenBank/DDBJ databases">
        <title>Novel Streptomyces species of biotechnological and ecological value are a feature of Machair soil.</title>
        <authorList>
            <person name="Prole J.R."/>
            <person name="Goodfellow M."/>
            <person name="Allenby N."/>
            <person name="Ward A.C."/>
        </authorList>
    </citation>
    <scope>NUCLEOTIDE SEQUENCE [LARGE SCALE GENOMIC DNA]</scope>
    <source>
        <strain evidence="11 12">MS1.HAVA.3</strain>
    </source>
</reference>
<dbReference type="PANTHER" id="PTHR43357:SF3">
    <property type="entry name" value="FE(3+)-TRANSPORT SYSTEM PERMEASE PROTEIN FBPB 2"/>
    <property type="match status" value="1"/>
</dbReference>
<keyword evidence="6 8" id="KW-1133">Transmembrane helix</keyword>
<evidence type="ECO:0000256" key="7">
    <source>
        <dbReference type="ARBA" id="ARBA00023136"/>
    </source>
</evidence>
<evidence type="ECO:0000313" key="12">
    <source>
        <dbReference type="Proteomes" id="UP001382904"/>
    </source>
</evidence>
<protein>
    <submittedName>
        <fullName evidence="11">ABC transporter permease subunit</fullName>
    </submittedName>
</protein>
<evidence type="ECO:0000256" key="3">
    <source>
        <dbReference type="ARBA" id="ARBA00022475"/>
    </source>
</evidence>
<accession>A0ABU8U2I5</accession>
<evidence type="ECO:0000256" key="8">
    <source>
        <dbReference type="RuleBase" id="RU363032"/>
    </source>
</evidence>
<evidence type="ECO:0000313" key="11">
    <source>
        <dbReference type="EMBL" id="MEJ8642089.1"/>
    </source>
</evidence>
<evidence type="ECO:0000256" key="5">
    <source>
        <dbReference type="ARBA" id="ARBA00022692"/>
    </source>
</evidence>
<organism evidence="11 12">
    <name type="scientific">Streptomyces caledonius</name>
    <dbReference type="NCBI Taxonomy" id="3134107"/>
    <lineage>
        <taxon>Bacteria</taxon>
        <taxon>Bacillati</taxon>
        <taxon>Actinomycetota</taxon>
        <taxon>Actinomycetes</taxon>
        <taxon>Kitasatosporales</taxon>
        <taxon>Streptomycetaceae</taxon>
        <taxon>Streptomyces</taxon>
    </lineage>
</organism>
<keyword evidence="2 8" id="KW-0813">Transport</keyword>
<feature type="transmembrane region" description="Helical" evidence="8">
    <location>
        <begin position="141"/>
        <end position="161"/>
    </location>
</feature>
<dbReference type="Proteomes" id="UP001382904">
    <property type="component" value="Unassembled WGS sequence"/>
</dbReference>
<comment type="caution">
    <text evidence="11">The sequence shown here is derived from an EMBL/GenBank/DDBJ whole genome shotgun (WGS) entry which is preliminary data.</text>
</comment>
<feature type="compositionally biased region" description="Low complexity" evidence="9">
    <location>
        <begin position="223"/>
        <end position="246"/>
    </location>
</feature>
<dbReference type="Pfam" id="PF00528">
    <property type="entry name" value="BPD_transp_1"/>
    <property type="match status" value="1"/>
</dbReference>
<comment type="subcellular location">
    <subcellularLocation>
        <location evidence="1">Cell inner membrane</location>
        <topology evidence="1">Multi-pass membrane protein</topology>
    </subcellularLocation>
    <subcellularLocation>
        <location evidence="8">Cell membrane</location>
        <topology evidence="8">Multi-pass membrane protein</topology>
    </subcellularLocation>
</comment>
<dbReference type="PROSITE" id="PS50928">
    <property type="entry name" value="ABC_TM1"/>
    <property type="match status" value="1"/>
</dbReference>
<comment type="similarity">
    <text evidence="8">Belongs to the binding-protein-dependent transport system permease family.</text>
</comment>
<keyword evidence="3" id="KW-1003">Cell membrane</keyword>
<evidence type="ECO:0000256" key="9">
    <source>
        <dbReference type="SAM" id="MobiDB-lite"/>
    </source>
</evidence>
<dbReference type="SUPFAM" id="SSF161098">
    <property type="entry name" value="MetI-like"/>
    <property type="match status" value="1"/>
</dbReference>
<evidence type="ECO:0000256" key="1">
    <source>
        <dbReference type="ARBA" id="ARBA00004429"/>
    </source>
</evidence>
<dbReference type="CDD" id="cd06261">
    <property type="entry name" value="TM_PBP2"/>
    <property type="match status" value="1"/>
</dbReference>
<dbReference type="Gene3D" id="1.10.3720.10">
    <property type="entry name" value="MetI-like"/>
    <property type="match status" value="1"/>
</dbReference>
<gene>
    <name evidence="11" type="ORF">WKI68_12635</name>
</gene>
<feature type="transmembrane region" description="Helical" evidence="8">
    <location>
        <begin position="115"/>
        <end position="135"/>
    </location>
</feature>
<feature type="domain" description="ABC transmembrane type-1" evidence="10">
    <location>
        <begin position="79"/>
        <end position="246"/>
    </location>
</feature>
<evidence type="ECO:0000256" key="2">
    <source>
        <dbReference type="ARBA" id="ARBA00022448"/>
    </source>
</evidence>
<dbReference type="InterPro" id="IPR000515">
    <property type="entry name" value="MetI-like"/>
</dbReference>
<keyword evidence="7 8" id="KW-0472">Membrane</keyword>
<evidence type="ECO:0000259" key="10">
    <source>
        <dbReference type="PROSITE" id="PS50928"/>
    </source>
</evidence>
<evidence type="ECO:0000256" key="6">
    <source>
        <dbReference type="ARBA" id="ARBA00022989"/>
    </source>
</evidence>
<dbReference type="PANTHER" id="PTHR43357">
    <property type="entry name" value="INNER MEMBRANE ABC TRANSPORTER PERMEASE PROTEIN YDCV"/>
    <property type="match status" value="1"/>
</dbReference>
<feature type="region of interest" description="Disordered" evidence="9">
    <location>
        <begin position="214"/>
        <end position="246"/>
    </location>
</feature>
<feature type="transmembrane region" description="Helical" evidence="8">
    <location>
        <begin position="34"/>
        <end position="56"/>
    </location>
</feature>
<dbReference type="EMBL" id="JBBKAM010000002">
    <property type="protein sequence ID" value="MEJ8642089.1"/>
    <property type="molecule type" value="Genomic_DNA"/>
</dbReference>
<keyword evidence="12" id="KW-1185">Reference proteome</keyword>
<feature type="region of interest" description="Disordered" evidence="9">
    <location>
        <begin position="1"/>
        <end position="26"/>
    </location>
</feature>
<keyword evidence="4" id="KW-0997">Cell inner membrane</keyword>